<dbReference type="Gene3D" id="1.10.260.40">
    <property type="entry name" value="lambda repressor-like DNA-binding domains"/>
    <property type="match status" value="1"/>
</dbReference>
<dbReference type="EMBL" id="BK014877">
    <property type="protein sequence ID" value="DAD79983.1"/>
    <property type="molecule type" value="Genomic_DNA"/>
</dbReference>
<dbReference type="CDD" id="cd00093">
    <property type="entry name" value="HTH_XRE"/>
    <property type="match status" value="1"/>
</dbReference>
<proteinExistence type="predicted"/>
<sequence>MVSNLAKVRIFRGYTQAELANRAGVSLRVLQNYEQGANNINGAKLRKLCKIADALGCSVLDILQPEKDSLIENHFKNFEKGLDNLPEKLYNDYVETEQEQQTDSVESWIQYRFRNIK</sequence>
<evidence type="ECO:0000259" key="1">
    <source>
        <dbReference type="PROSITE" id="PS50943"/>
    </source>
</evidence>
<dbReference type="InterPro" id="IPR010982">
    <property type="entry name" value="Lambda_DNA-bd_dom_sf"/>
</dbReference>
<dbReference type="SMART" id="SM00530">
    <property type="entry name" value="HTH_XRE"/>
    <property type="match status" value="1"/>
</dbReference>
<reference evidence="2" key="1">
    <citation type="journal article" date="2021" name="Proc. Natl. Acad. Sci. U.S.A.">
        <title>A Catalog of Tens of Thousands of Viruses from Human Metagenomes Reveals Hidden Associations with Chronic Diseases.</title>
        <authorList>
            <person name="Tisza M.J."/>
            <person name="Buck C.B."/>
        </authorList>
    </citation>
    <scope>NUCLEOTIDE SEQUENCE</scope>
    <source>
        <strain evidence="2">Cty0j11</strain>
    </source>
</reference>
<dbReference type="GO" id="GO:0003677">
    <property type="term" value="F:DNA binding"/>
    <property type="evidence" value="ECO:0007669"/>
    <property type="project" value="InterPro"/>
</dbReference>
<accession>A0A8S5MD29</accession>
<dbReference type="PROSITE" id="PS50943">
    <property type="entry name" value="HTH_CROC1"/>
    <property type="match status" value="1"/>
</dbReference>
<dbReference type="SUPFAM" id="SSF47413">
    <property type="entry name" value="lambda repressor-like DNA-binding domains"/>
    <property type="match status" value="1"/>
</dbReference>
<organism evidence="2">
    <name type="scientific">Podoviridae sp. cty0j11</name>
    <dbReference type="NCBI Taxonomy" id="2826592"/>
    <lineage>
        <taxon>Viruses</taxon>
        <taxon>Duplodnaviria</taxon>
        <taxon>Heunggongvirae</taxon>
        <taxon>Uroviricota</taxon>
        <taxon>Caudoviricetes</taxon>
    </lineage>
</organism>
<dbReference type="InterPro" id="IPR001387">
    <property type="entry name" value="Cro/C1-type_HTH"/>
</dbReference>
<protein>
    <submittedName>
        <fullName evidence="2">Helix-turn-helix domain protein</fullName>
    </submittedName>
</protein>
<evidence type="ECO:0000313" key="2">
    <source>
        <dbReference type="EMBL" id="DAD79983.1"/>
    </source>
</evidence>
<name>A0A8S5MD29_9CAUD</name>
<feature type="domain" description="HTH cro/C1-type" evidence="1">
    <location>
        <begin position="5"/>
        <end position="62"/>
    </location>
</feature>
<dbReference type="Pfam" id="PF01381">
    <property type="entry name" value="HTH_3"/>
    <property type="match status" value="1"/>
</dbReference>